<evidence type="ECO:0000256" key="9">
    <source>
        <dbReference type="SAM" id="MobiDB-lite"/>
    </source>
</evidence>
<evidence type="ECO:0000256" key="7">
    <source>
        <dbReference type="ARBA" id="ARBA00023294"/>
    </source>
</evidence>
<keyword evidence="3 8" id="KW-0805">Transcription regulation</keyword>
<evidence type="ECO:0000313" key="15">
    <source>
        <dbReference type="RefSeq" id="XP_015885598.1"/>
    </source>
</evidence>
<reference evidence="12 13" key="1">
    <citation type="submission" date="2025-04" db="UniProtKB">
        <authorList>
            <consortium name="RefSeq"/>
        </authorList>
    </citation>
    <scope>IDENTIFICATION</scope>
    <source>
        <tissue evidence="12 13">In vitro plantlets</tissue>
        <tissue evidence="16">Seedling</tissue>
    </source>
</reference>
<dbReference type="PANTHER" id="PTHR31384">
    <property type="entry name" value="AUXIN RESPONSE FACTOR 4-RELATED"/>
    <property type="match status" value="1"/>
</dbReference>
<keyword evidence="5 8" id="KW-0804">Transcription</keyword>
<dbReference type="Proteomes" id="UP001652623">
    <property type="component" value="Chromosome 5"/>
</dbReference>
<dbReference type="InterPro" id="IPR003340">
    <property type="entry name" value="B3_DNA-bd"/>
</dbReference>
<dbReference type="RefSeq" id="XP_015885595.1">
    <property type="nucleotide sequence ID" value="XM_016030109.2"/>
</dbReference>
<evidence type="ECO:0000259" key="10">
    <source>
        <dbReference type="PROSITE" id="PS50863"/>
    </source>
</evidence>
<dbReference type="Pfam" id="PF02362">
    <property type="entry name" value="B3"/>
    <property type="match status" value="1"/>
</dbReference>
<dbReference type="SMART" id="SM01019">
    <property type="entry name" value="B3"/>
    <property type="match status" value="1"/>
</dbReference>
<dbReference type="RefSeq" id="XP_015885597.1">
    <property type="nucleotide sequence ID" value="XM_016030111.2"/>
</dbReference>
<dbReference type="PROSITE" id="PS50863">
    <property type="entry name" value="B3"/>
    <property type="match status" value="1"/>
</dbReference>
<evidence type="ECO:0000313" key="12">
    <source>
        <dbReference type="RefSeq" id="XP_015885595.1"/>
    </source>
</evidence>
<feature type="region of interest" description="Disordered" evidence="9">
    <location>
        <begin position="102"/>
        <end position="137"/>
    </location>
</feature>
<dbReference type="GO" id="GO:0006355">
    <property type="term" value="P:regulation of DNA-templated transcription"/>
    <property type="evidence" value="ECO:0007669"/>
    <property type="project" value="InterPro"/>
</dbReference>
<dbReference type="Gene3D" id="2.40.330.10">
    <property type="entry name" value="DNA-binding pseudobarrel domain"/>
    <property type="match status" value="1"/>
</dbReference>
<evidence type="ECO:0000256" key="1">
    <source>
        <dbReference type="ARBA" id="ARBA00004123"/>
    </source>
</evidence>
<evidence type="ECO:0000313" key="16">
    <source>
        <dbReference type="RefSeq" id="XP_060672946.1"/>
    </source>
</evidence>
<dbReference type="SUPFAM" id="SSF101936">
    <property type="entry name" value="DNA-binding pseudobarrel domain"/>
    <property type="match status" value="1"/>
</dbReference>
<keyword evidence="7 8" id="KW-0927">Auxin signaling pathway</keyword>
<dbReference type="RefSeq" id="XP_060672946.1">
    <property type="nucleotide sequence ID" value="XM_060816963.1"/>
</dbReference>
<dbReference type="GeneID" id="107420998"/>
<dbReference type="RefSeq" id="XP_015885598.1">
    <property type="nucleotide sequence ID" value="XM_016030112.2"/>
</dbReference>
<feature type="domain" description="TF-B3" evidence="10">
    <location>
        <begin position="141"/>
        <end position="243"/>
    </location>
</feature>
<keyword evidence="4 8" id="KW-0238">DNA-binding</keyword>
<dbReference type="GO" id="GO:0005634">
    <property type="term" value="C:nucleus"/>
    <property type="evidence" value="ECO:0007669"/>
    <property type="project" value="UniProtKB-SubCell"/>
</dbReference>
<dbReference type="InterPro" id="IPR044835">
    <property type="entry name" value="ARF_plant"/>
</dbReference>
<dbReference type="FunFam" id="2.40.330.10:FF:000001">
    <property type="entry name" value="Auxin response factor"/>
    <property type="match status" value="1"/>
</dbReference>
<comment type="subunit">
    <text evidence="8">Homodimers and heterodimers.</text>
</comment>
<keyword evidence="11" id="KW-1185">Reference proteome</keyword>
<evidence type="ECO:0000313" key="14">
    <source>
        <dbReference type="RefSeq" id="XP_015885597.1"/>
    </source>
</evidence>
<dbReference type="AlphaFoldDB" id="A0A6P6G8K7"/>
<dbReference type="InterPro" id="IPR015300">
    <property type="entry name" value="DNA-bd_pseudobarrel_sf"/>
</dbReference>
<dbReference type="Pfam" id="PF06507">
    <property type="entry name" value="ARF_AD"/>
    <property type="match status" value="1"/>
</dbReference>
<evidence type="ECO:0000313" key="13">
    <source>
        <dbReference type="RefSeq" id="XP_015885596.1"/>
    </source>
</evidence>
<keyword evidence="6 8" id="KW-0539">Nucleus</keyword>
<accession>A0A6P6G8K7</accession>
<evidence type="ECO:0000256" key="4">
    <source>
        <dbReference type="ARBA" id="ARBA00023125"/>
    </source>
</evidence>
<evidence type="ECO:0000256" key="3">
    <source>
        <dbReference type="ARBA" id="ARBA00023015"/>
    </source>
</evidence>
<evidence type="ECO:0000256" key="6">
    <source>
        <dbReference type="ARBA" id="ARBA00023242"/>
    </source>
</evidence>
<evidence type="ECO:0000256" key="5">
    <source>
        <dbReference type="ARBA" id="ARBA00023163"/>
    </source>
</evidence>
<dbReference type="Gene3D" id="2.30.30.1040">
    <property type="match status" value="1"/>
</dbReference>
<organism evidence="11 13">
    <name type="scientific">Ziziphus jujuba</name>
    <name type="common">Chinese jujube</name>
    <name type="synonym">Ziziphus sativa</name>
    <dbReference type="NCBI Taxonomy" id="326968"/>
    <lineage>
        <taxon>Eukaryota</taxon>
        <taxon>Viridiplantae</taxon>
        <taxon>Streptophyta</taxon>
        <taxon>Embryophyta</taxon>
        <taxon>Tracheophyta</taxon>
        <taxon>Spermatophyta</taxon>
        <taxon>Magnoliopsida</taxon>
        <taxon>eudicotyledons</taxon>
        <taxon>Gunneridae</taxon>
        <taxon>Pentapetalae</taxon>
        <taxon>rosids</taxon>
        <taxon>fabids</taxon>
        <taxon>Rosales</taxon>
        <taxon>Rhamnaceae</taxon>
        <taxon>Paliureae</taxon>
        <taxon>Ziziphus</taxon>
    </lineage>
</organism>
<gene>
    <name evidence="12 13 14 15 16" type="primary">LOC107420998</name>
</gene>
<proteinExistence type="inferred from homology"/>
<comment type="subcellular location">
    <subcellularLocation>
        <location evidence="1 8">Nucleus</location>
    </subcellularLocation>
</comment>
<comment type="similarity">
    <text evidence="2 8">Belongs to the ARF family.</text>
</comment>
<comment type="function">
    <text evidence="8">Auxin response factors (ARFs) are transcriptional factors that bind specifically to the DNA sequence 5'-TGTCTC-3' found in the auxin-responsive promoter elements (AuxREs).</text>
</comment>
<feature type="compositionally biased region" description="Acidic residues" evidence="9">
    <location>
        <begin position="118"/>
        <end position="133"/>
    </location>
</feature>
<dbReference type="RefSeq" id="XP_015885596.1">
    <property type="nucleotide sequence ID" value="XM_016030110.2"/>
</dbReference>
<sequence length="614" mass="67214">MPPTPPNLRRIDPKIWRACAGSSVQIPAVDSRVYYFPQGHLEQSSSSLPPLLSPLVLSKPLILCRIAAVQFLADPHTDEVFAKLVLHPINPQLSALFRSSGHGRLQTQDGEGGGGAGGDEDDDDEEEGEEQGQEEDKVVSFAKILTPSDANNGGGFSVPRFCADSIFPPLNYQAEPPVQTLSVTDVHGVVWDFRHIYRGTPRRHLLTTGWSKFVNYKKLVAGDSVVFMRNLRREMFVGVRRAVRSSSSNGDCSRWSSQFGGTMRVKAEEESCNRDGGMSRSGRGRLSVEAVAEAAELAAQGLPFEVVYYPRVGWSDFVVKAELVEEALKVFWSAGMRVKMAMETEDSSRMTWFQGTVSTASPPDNGPWRGSPWRMLQVTWDEPEVLQNAKRVSPWQVEFVASTPPLQTCGFPPAKRFRAPLNSGLLTDGEGEVFFPMTGAANSTIEQLNASLLSYNTFPAGMQGARQELFSVSSLSNLLSETTRMSAYNSFGNNVVPKLKTVSTELNIGSSQSDNLSPDSQSSIRSFGTEFVGNQYCNPTKVGKNTFQLFGQIINVPLPAENGFDDVGCTEGNGIKGYNDTDGVNDSPKLSYTKLLERIDVQCSRAPAIEACYL</sequence>
<dbReference type="SMR" id="A0A6P6G8K7"/>
<dbReference type="GO" id="GO:0009734">
    <property type="term" value="P:auxin-activated signaling pathway"/>
    <property type="evidence" value="ECO:0007669"/>
    <property type="project" value="UniProtKB-KW"/>
</dbReference>
<dbReference type="PANTHER" id="PTHR31384:SF94">
    <property type="entry name" value="AUXIN RESPONSE FACTOR 17"/>
    <property type="match status" value="1"/>
</dbReference>
<dbReference type="KEGG" id="zju:107420998"/>
<name>A0A6P6G8K7_ZIZJJ</name>
<dbReference type="GO" id="GO:0003677">
    <property type="term" value="F:DNA binding"/>
    <property type="evidence" value="ECO:0007669"/>
    <property type="project" value="UniProtKB-KW"/>
</dbReference>
<evidence type="ECO:0000256" key="8">
    <source>
        <dbReference type="RuleBase" id="RU004561"/>
    </source>
</evidence>
<evidence type="ECO:0000256" key="2">
    <source>
        <dbReference type="ARBA" id="ARBA00007853"/>
    </source>
</evidence>
<dbReference type="CDD" id="cd10017">
    <property type="entry name" value="B3_DNA"/>
    <property type="match status" value="1"/>
</dbReference>
<dbReference type="InterPro" id="IPR010525">
    <property type="entry name" value="ARF_dom"/>
</dbReference>
<protein>
    <recommendedName>
        <fullName evidence="8">Auxin response factor</fullName>
    </recommendedName>
</protein>
<evidence type="ECO:0000313" key="11">
    <source>
        <dbReference type="Proteomes" id="UP001652623"/>
    </source>
</evidence>